<evidence type="ECO:0000256" key="1">
    <source>
        <dbReference type="SAM" id="Phobius"/>
    </source>
</evidence>
<proteinExistence type="predicted"/>
<keyword evidence="1" id="KW-0472">Membrane</keyword>
<keyword evidence="1" id="KW-0812">Transmembrane</keyword>
<feature type="transmembrane region" description="Helical" evidence="1">
    <location>
        <begin position="33"/>
        <end position="52"/>
    </location>
</feature>
<evidence type="ECO:0000313" key="3">
    <source>
        <dbReference type="Proteomes" id="UP000272400"/>
    </source>
</evidence>
<comment type="caution">
    <text evidence="2">The sequence shown here is derived from an EMBL/GenBank/DDBJ whole genome shotgun (WGS) entry which is preliminary data.</text>
</comment>
<feature type="transmembrane region" description="Helical" evidence="1">
    <location>
        <begin position="129"/>
        <end position="149"/>
    </location>
</feature>
<dbReference type="EMBL" id="RJKE01000001">
    <property type="protein sequence ID" value="ROO89319.1"/>
    <property type="molecule type" value="Genomic_DNA"/>
</dbReference>
<evidence type="ECO:0000313" key="2">
    <source>
        <dbReference type="EMBL" id="ROO89319.1"/>
    </source>
</evidence>
<keyword evidence="1" id="KW-1133">Transmembrane helix</keyword>
<dbReference type="AlphaFoldDB" id="A0A3N1D771"/>
<protein>
    <submittedName>
        <fullName evidence="2">Uncharacterized protein</fullName>
    </submittedName>
</protein>
<sequence length="157" mass="16281">MAQAAVTAEAVKASPGETGLSSAYSKDTALNRVAAFIPSEAVAVYLALWAFIDPHEPVAKWTVFGVGLALVFAFYFLAYLQRRRAVAGPDGPPARSLGVTLALLLFAVVAFTAWAAAMPGNPFTQFTDQAVKIGGGAIIVLGVLMPRVADVLGLSGT</sequence>
<keyword evidence="3" id="KW-1185">Reference proteome</keyword>
<feature type="transmembrane region" description="Helical" evidence="1">
    <location>
        <begin position="97"/>
        <end position="117"/>
    </location>
</feature>
<gene>
    <name evidence="2" type="ORF">EDD29_7008</name>
</gene>
<name>A0A3N1D771_9ACTN</name>
<organism evidence="2 3">
    <name type="scientific">Actinocorallia herbida</name>
    <dbReference type="NCBI Taxonomy" id="58109"/>
    <lineage>
        <taxon>Bacteria</taxon>
        <taxon>Bacillati</taxon>
        <taxon>Actinomycetota</taxon>
        <taxon>Actinomycetes</taxon>
        <taxon>Streptosporangiales</taxon>
        <taxon>Thermomonosporaceae</taxon>
        <taxon>Actinocorallia</taxon>
    </lineage>
</organism>
<accession>A0A3N1D771</accession>
<feature type="transmembrane region" description="Helical" evidence="1">
    <location>
        <begin position="58"/>
        <end position="77"/>
    </location>
</feature>
<reference evidence="2 3" key="1">
    <citation type="submission" date="2018-11" db="EMBL/GenBank/DDBJ databases">
        <title>Sequencing the genomes of 1000 actinobacteria strains.</title>
        <authorList>
            <person name="Klenk H.-P."/>
        </authorList>
    </citation>
    <scope>NUCLEOTIDE SEQUENCE [LARGE SCALE GENOMIC DNA]</scope>
    <source>
        <strain evidence="2 3">DSM 44254</strain>
    </source>
</reference>
<dbReference type="Proteomes" id="UP000272400">
    <property type="component" value="Unassembled WGS sequence"/>
</dbReference>